<dbReference type="InterPro" id="IPR003838">
    <property type="entry name" value="ABC3_permease_C"/>
</dbReference>
<evidence type="ECO:0000256" key="3">
    <source>
        <dbReference type="ARBA" id="ARBA00022692"/>
    </source>
</evidence>
<organism evidence="11 12">
    <name type="scientific">Bifidobacterium phasiani</name>
    <dbReference type="NCBI Taxonomy" id="2834431"/>
    <lineage>
        <taxon>Bacteria</taxon>
        <taxon>Bacillati</taxon>
        <taxon>Actinomycetota</taxon>
        <taxon>Actinomycetes</taxon>
        <taxon>Bifidobacteriales</taxon>
        <taxon>Bifidobacteriaceae</taxon>
        <taxon>Bifidobacterium</taxon>
    </lineage>
</organism>
<comment type="subcellular location">
    <subcellularLocation>
        <location evidence="1">Cell membrane</location>
        <topology evidence="1">Multi-pass membrane protein</topology>
    </subcellularLocation>
</comment>
<evidence type="ECO:0000259" key="10">
    <source>
        <dbReference type="Pfam" id="PF12704"/>
    </source>
</evidence>
<evidence type="ECO:0000259" key="9">
    <source>
        <dbReference type="Pfam" id="PF02687"/>
    </source>
</evidence>
<dbReference type="InterPro" id="IPR050250">
    <property type="entry name" value="Macrolide_Exporter_MacB"/>
</dbReference>
<dbReference type="Proteomes" id="UP000812844">
    <property type="component" value="Unassembled WGS sequence"/>
</dbReference>
<dbReference type="Pfam" id="PF12704">
    <property type="entry name" value="MacB_PCD"/>
    <property type="match status" value="1"/>
</dbReference>
<comment type="caution">
    <text evidence="11">The sequence shown here is derived from an EMBL/GenBank/DDBJ whole genome shotgun (WGS) entry which is preliminary data.</text>
</comment>
<comment type="similarity">
    <text evidence="6">Belongs to the ABC-4 integral membrane protein family.</text>
</comment>
<accession>A0ABS6W6I2</accession>
<protein>
    <submittedName>
        <fullName evidence="11">ABC transporter permease</fullName>
    </submittedName>
</protein>
<evidence type="ECO:0000313" key="11">
    <source>
        <dbReference type="EMBL" id="MBW3082098.1"/>
    </source>
</evidence>
<dbReference type="InterPro" id="IPR025857">
    <property type="entry name" value="MacB_PCD"/>
</dbReference>
<keyword evidence="2" id="KW-1003">Cell membrane</keyword>
<evidence type="ECO:0000256" key="1">
    <source>
        <dbReference type="ARBA" id="ARBA00004651"/>
    </source>
</evidence>
<feature type="domain" description="MacB-like periplasmic core" evidence="10">
    <location>
        <begin position="24"/>
        <end position="283"/>
    </location>
</feature>
<evidence type="ECO:0000256" key="8">
    <source>
        <dbReference type="SAM" id="Phobius"/>
    </source>
</evidence>
<dbReference type="Pfam" id="PF02687">
    <property type="entry name" value="FtsX"/>
    <property type="match status" value="1"/>
</dbReference>
<proteinExistence type="inferred from homology"/>
<evidence type="ECO:0000256" key="7">
    <source>
        <dbReference type="SAM" id="MobiDB-lite"/>
    </source>
</evidence>
<evidence type="ECO:0000313" key="12">
    <source>
        <dbReference type="Proteomes" id="UP000812844"/>
    </source>
</evidence>
<evidence type="ECO:0000256" key="6">
    <source>
        <dbReference type="ARBA" id="ARBA00038076"/>
    </source>
</evidence>
<feature type="transmembrane region" description="Helical" evidence="8">
    <location>
        <begin position="316"/>
        <end position="338"/>
    </location>
</feature>
<keyword evidence="4 8" id="KW-1133">Transmembrane helix</keyword>
<dbReference type="PANTHER" id="PTHR30572">
    <property type="entry name" value="MEMBRANE COMPONENT OF TRANSPORTER-RELATED"/>
    <property type="match status" value="1"/>
</dbReference>
<evidence type="ECO:0000256" key="5">
    <source>
        <dbReference type="ARBA" id="ARBA00023136"/>
    </source>
</evidence>
<dbReference type="EMBL" id="JAHBBD010000002">
    <property type="protein sequence ID" value="MBW3082098.1"/>
    <property type="molecule type" value="Genomic_DNA"/>
</dbReference>
<keyword evidence="5 8" id="KW-0472">Membrane</keyword>
<reference evidence="11 12" key="1">
    <citation type="submission" date="2021-05" db="EMBL/GenBank/DDBJ databases">
        <title>Phylogenetic classification of ten novel species belonging to the genus Bifidobacterium comprising B. colchicus sp. nov., B. abeli sp. nov., B. bicoloris sp. nov., B. guerezis sp. nov., B. rosaliae sp. nov., B. santillanensis sp. nov., B. argentati sp. nov., B. amazzoni sp. nov., B. pluviali sp. nov., and B. pinnaculum sp. nov.</title>
        <authorList>
            <person name="Lugli G.A."/>
            <person name="Ruiz Garcia L."/>
            <person name="Margolles A."/>
            <person name="Ventura M."/>
        </authorList>
    </citation>
    <scope>NUCLEOTIDE SEQUENCE [LARGE SCALE GENOMIC DNA]</scope>
    <source>
        <strain evidence="11 12">6T3</strain>
    </source>
</reference>
<feature type="region of interest" description="Disordered" evidence="7">
    <location>
        <begin position="475"/>
        <end position="509"/>
    </location>
</feature>
<dbReference type="PANTHER" id="PTHR30572:SF9">
    <property type="entry name" value="ABC TRANSPORTER PERMEASE PROTEIN"/>
    <property type="match status" value="1"/>
</dbReference>
<name>A0ABS6W6I2_9BIFI</name>
<dbReference type="RefSeq" id="WP_219079880.1">
    <property type="nucleotide sequence ID" value="NZ_JAHBBD010000002.1"/>
</dbReference>
<evidence type="ECO:0000256" key="4">
    <source>
        <dbReference type="ARBA" id="ARBA00022989"/>
    </source>
</evidence>
<feature type="domain" description="ABC3 transporter permease C-terminal" evidence="9">
    <location>
        <begin position="322"/>
        <end position="424"/>
    </location>
</feature>
<feature type="transmembrane region" description="Helical" evidence="8">
    <location>
        <begin position="407"/>
        <end position="428"/>
    </location>
</feature>
<keyword evidence="12" id="KW-1185">Reference proteome</keyword>
<feature type="transmembrane region" description="Helical" evidence="8">
    <location>
        <begin position="366"/>
        <end position="387"/>
    </location>
</feature>
<evidence type="ECO:0000256" key="2">
    <source>
        <dbReference type="ARBA" id="ARBA00022475"/>
    </source>
</evidence>
<keyword evidence="3 8" id="KW-0812">Transmembrane</keyword>
<feature type="compositionally biased region" description="Acidic residues" evidence="7">
    <location>
        <begin position="478"/>
        <end position="498"/>
    </location>
</feature>
<sequence length="509" mass="53398">MFVLKNAWAAVVRRKWRTLLAVVVTLLVSFGSMFGLAVLAENDTANGTAYDAQQPQAVMRLTEQGFADRDGADPGWADDNLLTWSDYTTYATAAQAEGLQFEYTVTESLPVRQSDSIQAIQTGDGDENADDTGGELTLKAFYTLTAARANDTGRYKVVEGKHLSYSGNAPRGALISRELADENGLEVGDTITVGDPSDASTTYELTVRGIYEYVGDAPEGQGDDAALSKDNRDNAIYISYYTFAVELGLDTDSGTGWSTPDLNIMFTMTSPADYETFAKAVKDAGLPDDYEVASPSLEAYEASIAPLGDLAATMRVALPALWIGGAVILLAIVVSGACRRRDEIGSALVVGVSKARLGWQFMLETWMPLLPAFVVGALAGGFASGPLGAALAGGHETAVLADSVWHVIWYGVGAAIVLAVVAMLRVAFFPMASLFGRRDDAAPAGHAGAAATDDVAEKTADDAAVAAGADGAIKDDADVADDADDDGTDADGTADNDDPSTARSEEESK</sequence>
<gene>
    <name evidence="11" type="ORF">KIH73_01645</name>
</gene>